<dbReference type="InterPro" id="IPR004401">
    <property type="entry name" value="YbaB/EbfC"/>
</dbReference>
<dbReference type="PATRIC" id="fig|571915.4.peg.161"/>
<dbReference type="GO" id="GO:0043590">
    <property type="term" value="C:bacterial nucleoid"/>
    <property type="evidence" value="ECO:0007669"/>
    <property type="project" value="UniProtKB-UniRule"/>
</dbReference>
<dbReference type="PIRSF" id="PIRSF004555">
    <property type="entry name" value="UCP004555"/>
    <property type="match status" value="1"/>
</dbReference>
<dbReference type="RefSeq" id="WP_047260917.1">
    <property type="nucleotide sequence ID" value="NZ_CP011542.1"/>
</dbReference>
<dbReference type="SUPFAM" id="SSF82607">
    <property type="entry name" value="YbaB-like"/>
    <property type="match status" value="1"/>
</dbReference>
<comment type="subcellular location">
    <subcellularLocation>
        <location evidence="2">Cytoplasm</location>
        <location evidence="2">Nucleoid</location>
    </subcellularLocation>
</comment>
<evidence type="ECO:0000313" key="3">
    <source>
        <dbReference type="EMBL" id="AKK04511.1"/>
    </source>
</evidence>
<dbReference type="AlphaFoldDB" id="A0A0G3GTK4"/>
<comment type="subunit">
    <text evidence="2">Homodimer.</text>
</comment>
<dbReference type="HAMAP" id="MF_00274">
    <property type="entry name" value="DNA_YbaB_EbfC"/>
    <property type="match status" value="1"/>
</dbReference>
<dbReference type="STRING" id="571915.CMUST_00800"/>
<dbReference type="OrthoDB" id="9809370at2"/>
<dbReference type="Proteomes" id="UP000035199">
    <property type="component" value="Chromosome"/>
</dbReference>
<comment type="similarity">
    <text evidence="2">Belongs to the YbaB/EbfC family.</text>
</comment>
<evidence type="ECO:0000313" key="4">
    <source>
        <dbReference type="Proteomes" id="UP000035199"/>
    </source>
</evidence>
<evidence type="ECO:0000256" key="2">
    <source>
        <dbReference type="HAMAP-Rule" id="MF_00274"/>
    </source>
</evidence>
<proteinExistence type="inferred from homology"/>
<dbReference type="Pfam" id="PF02575">
    <property type="entry name" value="YbaB_DNA_bd"/>
    <property type="match status" value="1"/>
</dbReference>
<dbReference type="PANTHER" id="PTHR33449">
    <property type="entry name" value="NUCLEOID-ASSOCIATED PROTEIN YBAB"/>
    <property type="match status" value="1"/>
</dbReference>
<dbReference type="PANTHER" id="PTHR33449:SF1">
    <property type="entry name" value="NUCLEOID-ASSOCIATED PROTEIN YBAB"/>
    <property type="match status" value="1"/>
</dbReference>
<comment type="function">
    <text evidence="2">Binds to DNA and alters its conformation. May be involved in regulation of gene expression, nucleoid organization and DNA protection.</text>
</comment>
<dbReference type="NCBIfam" id="TIGR00103">
    <property type="entry name" value="DNA_YbaB_EbfC"/>
    <property type="match status" value="1"/>
</dbReference>
<reference evidence="4" key="2">
    <citation type="submission" date="2015-05" db="EMBL/GenBank/DDBJ databases">
        <title>Complete genome sequence of Corynebacterium mustelae DSM 45274, isolated from various tissues of a male ferret with lethal sepsis.</title>
        <authorList>
            <person name="Ruckert C."/>
            <person name="Albersmeier A."/>
            <person name="Winkler A."/>
            <person name="Tauch A."/>
        </authorList>
    </citation>
    <scope>NUCLEOTIDE SEQUENCE [LARGE SCALE GENOMIC DNA]</scope>
    <source>
        <strain evidence="4">DSM 45274</strain>
    </source>
</reference>
<name>A0A0G3GTK4_9CORY</name>
<keyword evidence="4" id="KW-1185">Reference proteome</keyword>
<sequence length="103" mass="10971">MGQPDMSQLLAQAQEMQAKLHQAQEEILKSHVIGQAGNGLVSVAMEGSGKATAVNIDPKVVDVDDIETLQDLLVGAYNDAHDQLARLAEEKMGPLSQGLDGMF</sequence>
<gene>
    <name evidence="3" type="ORF">CMUST_00800</name>
</gene>
<protein>
    <recommendedName>
        <fullName evidence="2">Nucleoid-associated protein CMUST_00800</fullName>
    </recommendedName>
</protein>
<dbReference type="EMBL" id="CP011542">
    <property type="protein sequence ID" value="AKK04511.1"/>
    <property type="molecule type" value="Genomic_DNA"/>
</dbReference>
<dbReference type="Gene3D" id="3.30.1310.10">
    <property type="entry name" value="Nucleoid-associated protein YbaB-like domain"/>
    <property type="match status" value="1"/>
</dbReference>
<dbReference type="InterPro" id="IPR036894">
    <property type="entry name" value="YbaB-like_sf"/>
</dbReference>
<dbReference type="GO" id="GO:0005829">
    <property type="term" value="C:cytosol"/>
    <property type="evidence" value="ECO:0007669"/>
    <property type="project" value="TreeGrafter"/>
</dbReference>
<keyword evidence="1 2" id="KW-0238">DNA-binding</keyword>
<dbReference type="GO" id="GO:0003677">
    <property type="term" value="F:DNA binding"/>
    <property type="evidence" value="ECO:0007669"/>
    <property type="project" value="UniProtKB-UniRule"/>
</dbReference>
<dbReference type="KEGG" id="cmv:CMUST_00800"/>
<organism evidence="3 4">
    <name type="scientific">Corynebacterium mustelae</name>
    <dbReference type="NCBI Taxonomy" id="571915"/>
    <lineage>
        <taxon>Bacteria</taxon>
        <taxon>Bacillati</taxon>
        <taxon>Actinomycetota</taxon>
        <taxon>Actinomycetes</taxon>
        <taxon>Mycobacteriales</taxon>
        <taxon>Corynebacteriaceae</taxon>
        <taxon>Corynebacterium</taxon>
    </lineage>
</organism>
<keyword evidence="2" id="KW-0963">Cytoplasm</keyword>
<accession>A0A0G3GTK4</accession>
<evidence type="ECO:0000256" key="1">
    <source>
        <dbReference type="ARBA" id="ARBA00023125"/>
    </source>
</evidence>
<reference evidence="3 4" key="1">
    <citation type="journal article" date="2015" name="Genome Announc.">
        <title>Complete Genome Sequence of the Type Strain Corynebacterium mustelae DSM 45274, Isolated from Various Tissues of a Male Ferret with Lethal Sepsis.</title>
        <authorList>
            <person name="Ruckert C."/>
            <person name="Eimer J."/>
            <person name="Winkler A."/>
            <person name="Tauch A."/>
        </authorList>
    </citation>
    <scope>NUCLEOTIDE SEQUENCE [LARGE SCALE GENOMIC DNA]</scope>
    <source>
        <strain evidence="3 4">DSM 45274</strain>
    </source>
</reference>